<dbReference type="InterPro" id="IPR011676">
    <property type="entry name" value="DUF1618"/>
</dbReference>
<evidence type="ECO:0000313" key="3">
    <source>
        <dbReference type="Proteomes" id="UP000636709"/>
    </source>
</evidence>
<dbReference type="PANTHER" id="PTHR33074">
    <property type="entry name" value="EXPRESSED PROTEIN-RELATED"/>
    <property type="match status" value="1"/>
</dbReference>
<name>A0A835BTU2_9POAL</name>
<proteinExistence type="predicted"/>
<comment type="caution">
    <text evidence="2">The sequence shown here is derived from an EMBL/GenBank/DDBJ whole genome shotgun (WGS) entry which is preliminary data.</text>
</comment>
<organism evidence="2 3">
    <name type="scientific">Digitaria exilis</name>
    <dbReference type="NCBI Taxonomy" id="1010633"/>
    <lineage>
        <taxon>Eukaryota</taxon>
        <taxon>Viridiplantae</taxon>
        <taxon>Streptophyta</taxon>
        <taxon>Embryophyta</taxon>
        <taxon>Tracheophyta</taxon>
        <taxon>Spermatophyta</taxon>
        <taxon>Magnoliopsida</taxon>
        <taxon>Liliopsida</taxon>
        <taxon>Poales</taxon>
        <taxon>Poaceae</taxon>
        <taxon>PACMAD clade</taxon>
        <taxon>Panicoideae</taxon>
        <taxon>Panicodae</taxon>
        <taxon>Paniceae</taxon>
        <taxon>Anthephorinae</taxon>
        <taxon>Digitaria</taxon>
    </lineage>
</organism>
<feature type="domain" description="DUF1618" evidence="1">
    <location>
        <begin position="266"/>
        <end position="404"/>
    </location>
</feature>
<accession>A0A835BTU2</accession>
<dbReference type="Proteomes" id="UP000636709">
    <property type="component" value="Unassembled WGS sequence"/>
</dbReference>
<protein>
    <recommendedName>
        <fullName evidence="1">DUF1618 domain-containing protein</fullName>
    </recommendedName>
</protein>
<dbReference type="AlphaFoldDB" id="A0A835BTU2"/>
<evidence type="ECO:0000313" key="2">
    <source>
        <dbReference type="EMBL" id="KAF8711113.1"/>
    </source>
</evidence>
<evidence type="ECO:0000259" key="1">
    <source>
        <dbReference type="Pfam" id="PF07762"/>
    </source>
</evidence>
<sequence length="455" mass="50620">MKLHRRIIDGLRLFKCRRSTHGLVPTSSGIPRGLSNSPAFTIKDPPSWALLTTGPCRWKDDDSLLVAGSNSSTTAETHTSTGHRLRVSFDLAAPPARSLFYYNCTETTSDGKPAGLNIVAAHGDSVLLWMACRRSESASSSTSYVFDNFVYRSGCDTRRPSLTRLPDLKVFRRYESERSIRPLTSEDTGIMRRGGDGELVVARIDVLSEHCGGKGMANLCVLRPGSSSQWEDKRLLPILHEEGDEVMGPLTGPNMAISVGDRFLCWVEGHSSFIVCDMADDASTKLRHVALPGFPYDPHYYTNDLHPLEDAHNIGAAGTSAVRFVAVEPRCCCGGFGRCSCPRSRHAFTVTTWTLTLTMDEPIKWVKDTVLDCEELWALPGYEGIPRLHLKCPVVCLDNPDVIWFRVVSYEDEKAWMIQVDTRRKALLAAVIQTIGPFGSYNPYNPYFLRQAKLR</sequence>
<dbReference type="OrthoDB" id="687690at2759"/>
<gene>
    <name evidence="2" type="ORF">HU200_029119</name>
</gene>
<dbReference type="EMBL" id="JACEFO010001753">
    <property type="protein sequence ID" value="KAF8711113.1"/>
    <property type="molecule type" value="Genomic_DNA"/>
</dbReference>
<dbReference type="Pfam" id="PF07762">
    <property type="entry name" value="DUF1618"/>
    <property type="match status" value="1"/>
</dbReference>
<reference evidence="2" key="1">
    <citation type="submission" date="2020-07" db="EMBL/GenBank/DDBJ databases">
        <title>Genome sequence and genetic diversity analysis of an under-domesticated orphan crop, white fonio (Digitaria exilis).</title>
        <authorList>
            <person name="Bennetzen J.L."/>
            <person name="Chen S."/>
            <person name="Ma X."/>
            <person name="Wang X."/>
            <person name="Yssel A.E.J."/>
            <person name="Chaluvadi S.R."/>
            <person name="Johnson M."/>
            <person name="Gangashetty P."/>
            <person name="Hamidou F."/>
            <person name="Sanogo M.D."/>
            <person name="Zwaenepoel A."/>
            <person name="Wallace J."/>
            <person name="Van De Peer Y."/>
            <person name="Van Deynze A."/>
        </authorList>
    </citation>
    <scope>NUCLEOTIDE SEQUENCE</scope>
    <source>
        <tissue evidence="2">Leaves</tissue>
    </source>
</reference>
<dbReference type="PANTHER" id="PTHR33074:SF76">
    <property type="entry name" value="OS11G0569701 PROTEIN"/>
    <property type="match status" value="1"/>
</dbReference>
<keyword evidence="3" id="KW-1185">Reference proteome</keyword>